<protein>
    <recommendedName>
        <fullName evidence="4 8">Methionyl-tRNA formyltransferase</fullName>
        <ecNumber evidence="3 8">2.1.2.9</ecNumber>
    </recommendedName>
</protein>
<dbReference type="PROSITE" id="PS00373">
    <property type="entry name" value="GART"/>
    <property type="match status" value="1"/>
</dbReference>
<dbReference type="GO" id="GO:0004479">
    <property type="term" value="F:methionyl-tRNA formyltransferase activity"/>
    <property type="evidence" value="ECO:0007669"/>
    <property type="project" value="UniProtKB-UniRule"/>
</dbReference>
<keyword evidence="6 8" id="KW-0648">Protein biosynthesis</keyword>
<dbReference type="SUPFAM" id="SSF50486">
    <property type="entry name" value="FMT C-terminal domain-like"/>
    <property type="match status" value="1"/>
</dbReference>
<feature type="binding site" evidence="8">
    <location>
        <begin position="113"/>
        <end position="116"/>
    </location>
    <ligand>
        <name>(6S)-5,6,7,8-tetrahydrofolate</name>
        <dbReference type="ChEBI" id="CHEBI:57453"/>
    </ligand>
</feature>
<dbReference type="Proteomes" id="UP001197378">
    <property type="component" value="Unassembled WGS sequence"/>
</dbReference>
<dbReference type="InterPro" id="IPR036477">
    <property type="entry name" value="Formyl_transf_N_sf"/>
</dbReference>
<dbReference type="EC" id="2.1.2.9" evidence="3 8"/>
<evidence type="ECO:0000259" key="10">
    <source>
        <dbReference type="Pfam" id="PF02911"/>
    </source>
</evidence>
<dbReference type="InterPro" id="IPR005793">
    <property type="entry name" value="Formyl_trans_C"/>
</dbReference>
<sequence>MAEDRRIVFAGTPEFAQIVLAHLLARQDHVVGVLTQPDRPAGRGRKLQASPVKTLAMQAGLPVLQPESSRSPETLDWLAQLAPDLLIVVAFGQILPQAMLDLPRLGAINVHASLLPAWRGAAPIVRALAAGDQKTGICIMQMEAGLDSGPVLWTRSTPILDTDTGASLHDRLAELGAEALCEALDRLWLGELRPQPQDHERAIYAKKLRKEEARIDWSQDAATSERLIRAYHPYPVAHTSFREQPLRVWAARLGGASGVPGTLITNTPEGPEVACGQGSLVLTRVQPAGKAQLSGADFVRGYRPQAGEVFA</sequence>
<feature type="domain" description="Formyl transferase N-terminal" evidence="9">
    <location>
        <begin position="6"/>
        <end position="184"/>
    </location>
</feature>
<evidence type="ECO:0000256" key="2">
    <source>
        <dbReference type="ARBA" id="ARBA00010699"/>
    </source>
</evidence>
<evidence type="ECO:0000256" key="1">
    <source>
        <dbReference type="ARBA" id="ARBA00002606"/>
    </source>
</evidence>
<comment type="catalytic activity">
    <reaction evidence="7 8">
        <text>L-methionyl-tRNA(fMet) + (6R)-10-formyltetrahydrofolate = N-formyl-L-methionyl-tRNA(fMet) + (6S)-5,6,7,8-tetrahydrofolate + H(+)</text>
        <dbReference type="Rhea" id="RHEA:24380"/>
        <dbReference type="Rhea" id="RHEA-COMP:9952"/>
        <dbReference type="Rhea" id="RHEA-COMP:9953"/>
        <dbReference type="ChEBI" id="CHEBI:15378"/>
        <dbReference type="ChEBI" id="CHEBI:57453"/>
        <dbReference type="ChEBI" id="CHEBI:78530"/>
        <dbReference type="ChEBI" id="CHEBI:78844"/>
        <dbReference type="ChEBI" id="CHEBI:195366"/>
        <dbReference type="EC" id="2.1.2.9"/>
    </reaction>
</comment>
<evidence type="ECO:0000313" key="11">
    <source>
        <dbReference type="EMBL" id="MBU2787115.1"/>
    </source>
</evidence>
<feature type="domain" description="Formyl transferase C-terminal" evidence="10">
    <location>
        <begin position="207"/>
        <end position="303"/>
    </location>
</feature>
<evidence type="ECO:0000256" key="6">
    <source>
        <dbReference type="ARBA" id="ARBA00022917"/>
    </source>
</evidence>
<comment type="caution">
    <text evidence="11">The sequence shown here is derived from an EMBL/GenBank/DDBJ whole genome shotgun (WGS) entry which is preliminary data.</text>
</comment>
<dbReference type="FunFam" id="3.40.50.12230:FF:000001">
    <property type="entry name" value="Methionyl-tRNA formyltransferase"/>
    <property type="match status" value="1"/>
</dbReference>
<dbReference type="Pfam" id="PF02911">
    <property type="entry name" value="Formyl_trans_C"/>
    <property type="match status" value="1"/>
</dbReference>
<evidence type="ECO:0000256" key="8">
    <source>
        <dbReference type="HAMAP-Rule" id="MF_00182"/>
    </source>
</evidence>
<evidence type="ECO:0000256" key="4">
    <source>
        <dbReference type="ARBA" id="ARBA00016014"/>
    </source>
</evidence>
<dbReference type="Gene3D" id="3.40.50.170">
    <property type="entry name" value="Formyl transferase, N-terminal domain"/>
    <property type="match status" value="1"/>
</dbReference>
<reference evidence="11" key="1">
    <citation type="journal article" date="2021" name="ISME J.">
        <title>Genomic evolution of the class Acidithiobacillia: deep-branching Proteobacteria living in extreme acidic conditions.</title>
        <authorList>
            <person name="Moya-Beltran A."/>
            <person name="Beard S."/>
            <person name="Rojas-Villalobos C."/>
            <person name="Issotta F."/>
            <person name="Gallardo Y."/>
            <person name="Ulloa R."/>
            <person name="Giaveno A."/>
            <person name="Degli Esposti M."/>
            <person name="Johnson D.B."/>
            <person name="Quatrini R."/>
        </authorList>
    </citation>
    <scope>NUCLEOTIDE SEQUENCE</scope>
    <source>
        <strain evidence="11">VAN18-1</strain>
    </source>
</reference>
<dbReference type="GO" id="GO:0005829">
    <property type="term" value="C:cytosol"/>
    <property type="evidence" value="ECO:0007669"/>
    <property type="project" value="TreeGrafter"/>
</dbReference>
<evidence type="ECO:0000256" key="3">
    <source>
        <dbReference type="ARBA" id="ARBA00012261"/>
    </source>
</evidence>
<dbReference type="AlphaFoldDB" id="A0AAE3CJ85"/>
<evidence type="ECO:0000313" key="12">
    <source>
        <dbReference type="Proteomes" id="UP001197378"/>
    </source>
</evidence>
<dbReference type="NCBIfam" id="TIGR00460">
    <property type="entry name" value="fmt"/>
    <property type="match status" value="1"/>
</dbReference>
<dbReference type="InterPro" id="IPR011034">
    <property type="entry name" value="Formyl_transferase-like_C_sf"/>
</dbReference>
<dbReference type="InterPro" id="IPR001555">
    <property type="entry name" value="GART_AS"/>
</dbReference>
<dbReference type="Gene3D" id="3.10.25.10">
    <property type="entry name" value="Formyl transferase, C-terminal domain"/>
    <property type="match status" value="1"/>
</dbReference>
<accession>A0AAE3CJ85</accession>
<dbReference type="InterPro" id="IPR005794">
    <property type="entry name" value="Fmt"/>
</dbReference>
<evidence type="ECO:0000256" key="7">
    <source>
        <dbReference type="ARBA" id="ARBA00048558"/>
    </source>
</evidence>
<evidence type="ECO:0000259" key="9">
    <source>
        <dbReference type="Pfam" id="PF00551"/>
    </source>
</evidence>
<dbReference type="InterPro" id="IPR041711">
    <property type="entry name" value="Met-tRNA-FMT_N"/>
</dbReference>
<comment type="function">
    <text evidence="1 8">Attaches a formyl group to the free amino group of methionyl-tRNA(fMet). The formyl group appears to play a dual role in the initiator identity of N-formylmethionyl-tRNA by promoting its recognition by IF2 and preventing the misappropriation of this tRNA by the elongation apparatus.</text>
</comment>
<gene>
    <name evidence="8" type="primary">fmt</name>
    <name evidence="11" type="ORF">HFQ13_02625</name>
</gene>
<dbReference type="PANTHER" id="PTHR11138">
    <property type="entry name" value="METHIONYL-TRNA FORMYLTRANSFERASE"/>
    <property type="match status" value="1"/>
</dbReference>
<evidence type="ECO:0000256" key="5">
    <source>
        <dbReference type="ARBA" id="ARBA00022679"/>
    </source>
</evidence>
<organism evidence="11 12">
    <name type="scientific">Igneacidithiobacillus copahuensis</name>
    <dbReference type="NCBI Taxonomy" id="2724909"/>
    <lineage>
        <taxon>Bacteria</taxon>
        <taxon>Pseudomonadati</taxon>
        <taxon>Pseudomonadota</taxon>
        <taxon>Acidithiobacillia</taxon>
        <taxon>Acidithiobacillales</taxon>
        <taxon>Acidithiobacillaceae</taxon>
        <taxon>Igneacidithiobacillus</taxon>
    </lineage>
</organism>
<dbReference type="InterPro" id="IPR037022">
    <property type="entry name" value="Formyl_trans_C_sf"/>
</dbReference>
<dbReference type="InterPro" id="IPR044135">
    <property type="entry name" value="Met-tRNA-FMT_C"/>
</dbReference>
<dbReference type="Pfam" id="PF00551">
    <property type="entry name" value="Formyl_trans_N"/>
    <property type="match status" value="1"/>
</dbReference>
<dbReference type="CDD" id="cd08704">
    <property type="entry name" value="Met_tRNA_FMT_C"/>
    <property type="match status" value="1"/>
</dbReference>
<dbReference type="EMBL" id="JAAXYO010000033">
    <property type="protein sequence ID" value="MBU2787115.1"/>
    <property type="molecule type" value="Genomic_DNA"/>
</dbReference>
<keyword evidence="12" id="KW-1185">Reference proteome</keyword>
<proteinExistence type="inferred from homology"/>
<keyword evidence="5 8" id="KW-0808">Transferase</keyword>
<dbReference type="PANTHER" id="PTHR11138:SF5">
    <property type="entry name" value="METHIONYL-TRNA FORMYLTRANSFERASE, MITOCHONDRIAL"/>
    <property type="match status" value="1"/>
</dbReference>
<dbReference type="HAMAP" id="MF_00182">
    <property type="entry name" value="Formyl_trans"/>
    <property type="match status" value="1"/>
</dbReference>
<comment type="similarity">
    <text evidence="2 8">Belongs to the Fmt family.</text>
</comment>
<dbReference type="SUPFAM" id="SSF53328">
    <property type="entry name" value="Formyltransferase"/>
    <property type="match status" value="1"/>
</dbReference>
<dbReference type="RefSeq" id="WP_215872126.1">
    <property type="nucleotide sequence ID" value="NZ_JAAXYO010000033.1"/>
</dbReference>
<dbReference type="InterPro" id="IPR002376">
    <property type="entry name" value="Formyl_transf_N"/>
</dbReference>
<dbReference type="CDD" id="cd08646">
    <property type="entry name" value="FMT_core_Met-tRNA-FMT_N"/>
    <property type="match status" value="1"/>
</dbReference>
<name>A0AAE3CJ85_9PROT</name>